<accession>A0ABZ0SQU0</accession>
<evidence type="ECO:0000256" key="8">
    <source>
        <dbReference type="SAM" id="Phobius"/>
    </source>
</evidence>
<evidence type="ECO:0000313" key="9">
    <source>
        <dbReference type="EMBL" id="WPR90619.1"/>
    </source>
</evidence>
<evidence type="ECO:0000256" key="4">
    <source>
        <dbReference type="ARBA" id="ARBA00022519"/>
    </source>
</evidence>
<keyword evidence="10" id="KW-1185">Reference proteome</keyword>
<dbReference type="PANTHER" id="PTHR32196">
    <property type="entry name" value="ABC TRANSPORTER PERMEASE PROTEIN YPHD-RELATED-RELATED"/>
    <property type="match status" value="1"/>
</dbReference>
<evidence type="ECO:0000256" key="6">
    <source>
        <dbReference type="ARBA" id="ARBA00022989"/>
    </source>
</evidence>
<keyword evidence="7 8" id="KW-0472">Membrane</keyword>
<organism evidence="9 10">
    <name type="scientific">Microbacterium rhizosphaerae</name>
    <dbReference type="NCBI Taxonomy" id="1678237"/>
    <lineage>
        <taxon>Bacteria</taxon>
        <taxon>Bacillati</taxon>
        <taxon>Actinomycetota</taxon>
        <taxon>Actinomycetes</taxon>
        <taxon>Micrococcales</taxon>
        <taxon>Microbacteriaceae</taxon>
        <taxon>Microbacterium</taxon>
    </lineage>
</organism>
<protein>
    <submittedName>
        <fullName evidence="9">ABC transporter permease</fullName>
    </submittedName>
</protein>
<keyword evidence="4" id="KW-0997">Cell inner membrane</keyword>
<dbReference type="RefSeq" id="WP_320943323.1">
    <property type="nucleotide sequence ID" value="NZ_BAABEU010000011.1"/>
</dbReference>
<evidence type="ECO:0000256" key="1">
    <source>
        <dbReference type="ARBA" id="ARBA00004651"/>
    </source>
</evidence>
<evidence type="ECO:0000256" key="7">
    <source>
        <dbReference type="ARBA" id="ARBA00023136"/>
    </source>
</evidence>
<evidence type="ECO:0000256" key="2">
    <source>
        <dbReference type="ARBA" id="ARBA00022448"/>
    </source>
</evidence>
<feature type="transmembrane region" description="Helical" evidence="8">
    <location>
        <begin position="46"/>
        <end position="67"/>
    </location>
</feature>
<proteinExistence type="predicted"/>
<gene>
    <name evidence="9" type="ORF">SM116_04820</name>
</gene>
<dbReference type="PANTHER" id="PTHR32196:SF21">
    <property type="entry name" value="ABC TRANSPORTER PERMEASE PROTEIN YPHD-RELATED"/>
    <property type="match status" value="1"/>
</dbReference>
<keyword evidence="5 8" id="KW-0812">Transmembrane</keyword>
<reference evidence="9 10" key="1">
    <citation type="submission" date="2023-11" db="EMBL/GenBank/DDBJ databases">
        <title>Genome sequence of Microbacterium rhizosphaerae KACC 19337.</title>
        <authorList>
            <person name="Choi H."/>
            <person name="Kim S."/>
            <person name="Kim Y."/>
            <person name="Kwon S.-W."/>
            <person name="Heo J."/>
        </authorList>
    </citation>
    <scope>NUCLEOTIDE SEQUENCE [LARGE SCALE GENOMIC DNA]</scope>
    <source>
        <strain evidence="9 10">KACC 19337</strain>
    </source>
</reference>
<feature type="transmembrane region" description="Helical" evidence="8">
    <location>
        <begin position="183"/>
        <end position="203"/>
    </location>
</feature>
<feature type="transmembrane region" description="Helical" evidence="8">
    <location>
        <begin position="128"/>
        <end position="146"/>
    </location>
</feature>
<feature type="transmembrane region" description="Helical" evidence="8">
    <location>
        <begin position="74"/>
        <end position="94"/>
    </location>
</feature>
<dbReference type="EMBL" id="CP139368">
    <property type="protein sequence ID" value="WPR90619.1"/>
    <property type="molecule type" value="Genomic_DNA"/>
</dbReference>
<keyword evidence="6 8" id="KW-1133">Transmembrane helix</keyword>
<feature type="transmembrane region" description="Helical" evidence="8">
    <location>
        <begin position="232"/>
        <end position="250"/>
    </location>
</feature>
<name>A0ABZ0SQU0_9MICO</name>
<comment type="subcellular location">
    <subcellularLocation>
        <location evidence="1">Cell membrane</location>
        <topology evidence="1">Multi-pass membrane protein</topology>
    </subcellularLocation>
</comment>
<evidence type="ECO:0000313" key="10">
    <source>
        <dbReference type="Proteomes" id="UP001323798"/>
    </source>
</evidence>
<feature type="transmembrane region" description="Helical" evidence="8">
    <location>
        <begin position="270"/>
        <end position="292"/>
    </location>
</feature>
<dbReference type="CDD" id="cd06579">
    <property type="entry name" value="TM_PBP1_transp_AraH_like"/>
    <property type="match status" value="1"/>
</dbReference>
<feature type="transmembrane region" description="Helical" evidence="8">
    <location>
        <begin position="100"/>
        <end position="121"/>
    </location>
</feature>
<feature type="transmembrane region" description="Helical" evidence="8">
    <location>
        <begin position="20"/>
        <end position="40"/>
    </location>
</feature>
<dbReference type="Pfam" id="PF02653">
    <property type="entry name" value="BPD_transp_2"/>
    <property type="match status" value="1"/>
</dbReference>
<evidence type="ECO:0000256" key="5">
    <source>
        <dbReference type="ARBA" id="ARBA00022692"/>
    </source>
</evidence>
<feature type="transmembrane region" description="Helical" evidence="8">
    <location>
        <begin position="304"/>
        <end position="327"/>
    </location>
</feature>
<dbReference type="InterPro" id="IPR001851">
    <property type="entry name" value="ABC_transp_permease"/>
</dbReference>
<keyword evidence="2" id="KW-0813">Transport</keyword>
<keyword evidence="3" id="KW-1003">Cell membrane</keyword>
<dbReference type="Proteomes" id="UP001323798">
    <property type="component" value="Chromosome"/>
</dbReference>
<evidence type="ECO:0000256" key="3">
    <source>
        <dbReference type="ARBA" id="ARBA00022475"/>
    </source>
</evidence>
<sequence>MTESRLGRWGRAELRSPRSLLVILIVVLFGTFAALKPMFLNGPFSIAPLMTTISIFTVVGLSQMMVLSVGHMNLAVGQLAGVSSLVMGACFQNLKLPLLPGLAIGLVVGAALGGLAGWIIAQTGVNSFIVTLAMNFTLLGLIPTLYSSWSTGQAFTVQPPGFAELGTGTFADICWRDTCGSTAVPLLVIPALVCMALVGYFYSSTRIGRETLMTGSNIHAAELSGVPTKRRLILVHAASGLLAAVAGFMLAASTGSFTPAIGSEFMLPSFLGPILGGTLLAGGAVSVIGTFLGITLTSVIRNGLLLFQVGIEALNVLLGAILLAALATDRVRLLLAKRRPPKAEESIATLAVELQDAEGNR</sequence>